<evidence type="ECO:0000313" key="1">
    <source>
        <dbReference type="EMBL" id="KAJ9101979.1"/>
    </source>
</evidence>
<name>A0ACC2VRC9_9TREE</name>
<reference evidence="1" key="1">
    <citation type="submission" date="2023-04" db="EMBL/GenBank/DDBJ databases">
        <title>Draft Genome sequencing of Naganishia species isolated from polar environments using Oxford Nanopore Technology.</title>
        <authorList>
            <person name="Leo P."/>
            <person name="Venkateswaran K."/>
        </authorList>
    </citation>
    <scope>NUCLEOTIDE SEQUENCE</scope>
    <source>
        <strain evidence="1">MNA-CCFEE 5262</strain>
    </source>
</reference>
<protein>
    <submittedName>
        <fullName evidence="1">Uncharacterized protein</fullName>
    </submittedName>
</protein>
<keyword evidence="2" id="KW-1185">Reference proteome</keyword>
<evidence type="ECO:0000313" key="2">
    <source>
        <dbReference type="Proteomes" id="UP001230649"/>
    </source>
</evidence>
<accession>A0ACC2VRC9</accession>
<sequence>MILHRQHSSRRPSTVTHDSYISLHPTLIIAQAIAHDSSFVLSGKRWTGDQAKQTYPISPQSNYASTLKNLNIRTDAKTVVIGQSAKLDTIGKYGTNVVGFVDESSNDLTDSIRKVLEDALPWVLYVSTEKASPVLEALKCATQVQIPLVVCSTPNFEKTEMDELRAILDKSSMTRLLGPGSSVFAAPHSGFAVWDKPIEDVKPGTIGILGSGYESIVDAVRATDKYGQSAIFDLGPDPRAGTRPGTRPWEVAEWLFSDDGTEIILVLGNGNPEMQSEVAAVYKAYVERTPDNQRRKRMVGIINDAGRKEWEDAGILVARDTIKAISLIERETSKISEKREDVAETTDQNPKKVSVTDLDP</sequence>
<dbReference type="Proteomes" id="UP001230649">
    <property type="component" value="Unassembled WGS sequence"/>
</dbReference>
<proteinExistence type="predicted"/>
<comment type="caution">
    <text evidence="1">The sequence shown here is derived from an EMBL/GenBank/DDBJ whole genome shotgun (WGS) entry which is preliminary data.</text>
</comment>
<organism evidence="1 2">
    <name type="scientific">Naganishia adeliensis</name>
    <dbReference type="NCBI Taxonomy" id="92952"/>
    <lineage>
        <taxon>Eukaryota</taxon>
        <taxon>Fungi</taxon>
        <taxon>Dikarya</taxon>
        <taxon>Basidiomycota</taxon>
        <taxon>Agaricomycotina</taxon>
        <taxon>Tremellomycetes</taxon>
        <taxon>Filobasidiales</taxon>
        <taxon>Filobasidiaceae</taxon>
        <taxon>Naganishia</taxon>
    </lineage>
</organism>
<gene>
    <name evidence="1" type="ORF">QFC20_005128</name>
</gene>
<dbReference type="EMBL" id="JASBWS010000067">
    <property type="protein sequence ID" value="KAJ9101979.1"/>
    <property type="molecule type" value="Genomic_DNA"/>
</dbReference>